<evidence type="ECO:0000313" key="1">
    <source>
        <dbReference type="EMBL" id="KAH0468487.1"/>
    </source>
</evidence>
<evidence type="ECO:0000313" key="2">
    <source>
        <dbReference type="Proteomes" id="UP000775213"/>
    </source>
</evidence>
<dbReference type="AlphaFoldDB" id="A0AAV7HJD6"/>
<keyword evidence="2" id="KW-1185">Reference proteome</keyword>
<reference evidence="1 2" key="1">
    <citation type="journal article" date="2021" name="Hortic Res">
        <title>Chromosome-scale assembly of the Dendrobium chrysotoxum genome enhances the understanding of orchid evolution.</title>
        <authorList>
            <person name="Zhang Y."/>
            <person name="Zhang G.Q."/>
            <person name="Zhang D."/>
            <person name="Liu X.D."/>
            <person name="Xu X.Y."/>
            <person name="Sun W.H."/>
            <person name="Yu X."/>
            <person name="Zhu X."/>
            <person name="Wang Z.W."/>
            <person name="Zhao X."/>
            <person name="Zhong W.Y."/>
            <person name="Chen H."/>
            <person name="Yin W.L."/>
            <person name="Huang T."/>
            <person name="Niu S.C."/>
            <person name="Liu Z.J."/>
        </authorList>
    </citation>
    <scope>NUCLEOTIDE SEQUENCE [LARGE SCALE GENOMIC DNA]</scope>
    <source>
        <strain evidence="1">Lindl</strain>
    </source>
</reference>
<name>A0AAV7HJD6_DENCH</name>
<proteinExistence type="predicted"/>
<accession>A0AAV7HJD6</accession>
<comment type="caution">
    <text evidence="1">The sequence shown here is derived from an EMBL/GenBank/DDBJ whole genome shotgun (WGS) entry which is preliminary data.</text>
</comment>
<gene>
    <name evidence="1" type="ORF">IEQ34_003520</name>
</gene>
<protein>
    <submittedName>
        <fullName evidence="1">Uncharacterized protein</fullName>
    </submittedName>
</protein>
<dbReference type="Proteomes" id="UP000775213">
    <property type="component" value="Unassembled WGS sequence"/>
</dbReference>
<organism evidence="1 2">
    <name type="scientific">Dendrobium chrysotoxum</name>
    <name type="common">Orchid</name>
    <dbReference type="NCBI Taxonomy" id="161865"/>
    <lineage>
        <taxon>Eukaryota</taxon>
        <taxon>Viridiplantae</taxon>
        <taxon>Streptophyta</taxon>
        <taxon>Embryophyta</taxon>
        <taxon>Tracheophyta</taxon>
        <taxon>Spermatophyta</taxon>
        <taxon>Magnoliopsida</taxon>
        <taxon>Liliopsida</taxon>
        <taxon>Asparagales</taxon>
        <taxon>Orchidaceae</taxon>
        <taxon>Epidendroideae</taxon>
        <taxon>Malaxideae</taxon>
        <taxon>Dendrobiinae</taxon>
        <taxon>Dendrobium</taxon>
    </lineage>
</organism>
<sequence length="71" mass="8237">MSRCFSHSNYAEDMLTCGQTDHKTVRVCSQECLINFQYNSSLISGKSIAKHKYLQPHFEYFLTTLLLRSQS</sequence>
<dbReference type="EMBL" id="JAGFBR010000004">
    <property type="protein sequence ID" value="KAH0468487.1"/>
    <property type="molecule type" value="Genomic_DNA"/>
</dbReference>